<keyword evidence="1" id="KW-1133">Transmembrane helix</keyword>
<comment type="caution">
    <text evidence="2">The sequence shown here is derived from an EMBL/GenBank/DDBJ whole genome shotgun (WGS) entry which is preliminary data.</text>
</comment>
<feature type="transmembrane region" description="Helical" evidence="1">
    <location>
        <begin position="95"/>
        <end position="117"/>
    </location>
</feature>
<accession>A0AAN7BHN2</accession>
<gene>
    <name evidence="2" type="ORF">QBC38DRAFT_51462</name>
</gene>
<keyword evidence="1" id="KW-0812">Transmembrane</keyword>
<protein>
    <submittedName>
        <fullName evidence="2">Uncharacterized protein</fullName>
    </submittedName>
</protein>
<organism evidence="2 3">
    <name type="scientific">Podospora fimiseda</name>
    <dbReference type="NCBI Taxonomy" id="252190"/>
    <lineage>
        <taxon>Eukaryota</taxon>
        <taxon>Fungi</taxon>
        <taxon>Dikarya</taxon>
        <taxon>Ascomycota</taxon>
        <taxon>Pezizomycotina</taxon>
        <taxon>Sordariomycetes</taxon>
        <taxon>Sordariomycetidae</taxon>
        <taxon>Sordariales</taxon>
        <taxon>Podosporaceae</taxon>
        <taxon>Podospora</taxon>
    </lineage>
</organism>
<evidence type="ECO:0000256" key="1">
    <source>
        <dbReference type="SAM" id="Phobius"/>
    </source>
</evidence>
<sequence>MKRCTTTWRTQNLNEVGTRVSKNYGRESNTAADDTRTISLSVLLSKVITGTIGLENWPTSFLALGVASSCFVISSVSHPTAAVVASWFLDGHYPLTRWGFLVDHWLLGIIFGQAIALRKKSVLAR</sequence>
<reference evidence="2" key="2">
    <citation type="submission" date="2023-05" db="EMBL/GenBank/DDBJ databases">
        <authorList>
            <consortium name="Lawrence Berkeley National Laboratory"/>
            <person name="Steindorff A."/>
            <person name="Hensen N."/>
            <person name="Bonometti L."/>
            <person name="Westerberg I."/>
            <person name="Brannstrom I.O."/>
            <person name="Guillou S."/>
            <person name="Cros-Aarteil S."/>
            <person name="Calhoun S."/>
            <person name="Haridas S."/>
            <person name="Kuo A."/>
            <person name="Mondo S."/>
            <person name="Pangilinan J."/>
            <person name="Riley R."/>
            <person name="Labutti K."/>
            <person name="Andreopoulos B."/>
            <person name="Lipzen A."/>
            <person name="Chen C."/>
            <person name="Yanf M."/>
            <person name="Daum C."/>
            <person name="Ng V."/>
            <person name="Clum A."/>
            <person name="Ohm R."/>
            <person name="Martin F."/>
            <person name="Silar P."/>
            <person name="Natvig D."/>
            <person name="Lalanne C."/>
            <person name="Gautier V."/>
            <person name="Ament-Velasquez S.L."/>
            <person name="Kruys A."/>
            <person name="Hutchinson M.I."/>
            <person name="Powell A.J."/>
            <person name="Barry K."/>
            <person name="Miller A.N."/>
            <person name="Grigoriev I.V."/>
            <person name="Debuchy R."/>
            <person name="Gladieux P."/>
            <person name="Thoren M.H."/>
            <person name="Johannesson H."/>
        </authorList>
    </citation>
    <scope>NUCLEOTIDE SEQUENCE</scope>
    <source>
        <strain evidence="2">CBS 990.96</strain>
    </source>
</reference>
<evidence type="ECO:0000313" key="2">
    <source>
        <dbReference type="EMBL" id="KAK4223453.1"/>
    </source>
</evidence>
<evidence type="ECO:0000313" key="3">
    <source>
        <dbReference type="Proteomes" id="UP001301958"/>
    </source>
</evidence>
<dbReference type="Proteomes" id="UP001301958">
    <property type="component" value="Unassembled WGS sequence"/>
</dbReference>
<keyword evidence="3" id="KW-1185">Reference proteome</keyword>
<dbReference type="AlphaFoldDB" id="A0AAN7BHN2"/>
<keyword evidence="1" id="KW-0472">Membrane</keyword>
<proteinExistence type="predicted"/>
<dbReference type="EMBL" id="MU865426">
    <property type="protein sequence ID" value="KAK4223453.1"/>
    <property type="molecule type" value="Genomic_DNA"/>
</dbReference>
<feature type="transmembrane region" description="Helical" evidence="1">
    <location>
        <begin position="61"/>
        <end position="89"/>
    </location>
</feature>
<name>A0AAN7BHN2_9PEZI</name>
<reference evidence="2" key="1">
    <citation type="journal article" date="2023" name="Mol. Phylogenet. Evol.">
        <title>Genome-scale phylogeny and comparative genomics of the fungal order Sordariales.</title>
        <authorList>
            <person name="Hensen N."/>
            <person name="Bonometti L."/>
            <person name="Westerberg I."/>
            <person name="Brannstrom I.O."/>
            <person name="Guillou S."/>
            <person name="Cros-Aarteil S."/>
            <person name="Calhoun S."/>
            <person name="Haridas S."/>
            <person name="Kuo A."/>
            <person name="Mondo S."/>
            <person name="Pangilinan J."/>
            <person name="Riley R."/>
            <person name="LaButti K."/>
            <person name="Andreopoulos B."/>
            <person name="Lipzen A."/>
            <person name="Chen C."/>
            <person name="Yan M."/>
            <person name="Daum C."/>
            <person name="Ng V."/>
            <person name="Clum A."/>
            <person name="Steindorff A."/>
            <person name="Ohm R.A."/>
            <person name="Martin F."/>
            <person name="Silar P."/>
            <person name="Natvig D.O."/>
            <person name="Lalanne C."/>
            <person name="Gautier V."/>
            <person name="Ament-Velasquez S.L."/>
            <person name="Kruys A."/>
            <person name="Hutchinson M.I."/>
            <person name="Powell A.J."/>
            <person name="Barry K."/>
            <person name="Miller A.N."/>
            <person name="Grigoriev I.V."/>
            <person name="Debuchy R."/>
            <person name="Gladieux P."/>
            <person name="Hiltunen Thoren M."/>
            <person name="Johannesson H."/>
        </authorList>
    </citation>
    <scope>NUCLEOTIDE SEQUENCE</scope>
    <source>
        <strain evidence="2">CBS 990.96</strain>
    </source>
</reference>